<reference evidence="2" key="1">
    <citation type="submission" date="2022-11" db="UniProtKB">
        <authorList>
            <consortium name="WormBaseParasite"/>
        </authorList>
    </citation>
    <scope>IDENTIFICATION</scope>
</reference>
<dbReference type="Proteomes" id="UP000887565">
    <property type="component" value="Unplaced"/>
</dbReference>
<sequence>MVEEITSPGIGPSVVVKSSPMGWSIWNRKATSEAICPIIIRPHNTAVISTLSKDFNNSHIAHKNN</sequence>
<name>A0A915KPT6_ROMCU</name>
<evidence type="ECO:0000313" key="1">
    <source>
        <dbReference type="Proteomes" id="UP000887565"/>
    </source>
</evidence>
<protein>
    <submittedName>
        <fullName evidence="2">Uncharacterized protein</fullName>
    </submittedName>
</protein>
<keyword evidence="1" id="KW-1185">Reference proteome</keyword>
<accession>A0A915KPT6</accession>
<dbReference type="WBParaSite" id="nRc.2.0.1.t40085-RA">
    <property type="protein sequence ID" value="nRc.2.0.1.t40085-RA"/>
    <property type="gene ID" value="nRc.2.0.1.g40085"/>
</dbReference>
<dbReference type="AlphaFoldDB" id="A0A915KPT6"/>
<organism evidence="1 2">
    <name type="scientific">Romanomermis culicivorax</name>
    <name type="common">Nematode worm</name>
    <dbReference type="NCBI Taxonomy" id="13658"/>
    <lineage>
        <taxon>Eukaryota</taxon>
        <taxon>Metazoa</taxon>
        <taxon>Ecdysozoa</taxon>
        <taxon>Nematoda</taxon>
        <taxon>Enoplea</taxon>
        <taxon>Dorylaimia</taxon>
        <taxon>Mermithida</taxon>
        <taxon>Mermithoidea</taxon>
        <taxon>Mermithidae</taxon>
        <taxon>Romanomermis</taxon>
    </lineage>
</organism>
<evidence type="ECO:0000313" key="2">
    <source>
        <dbReference type="WBParaSite" id="nRc.2.0.1.t40085-RA"/>
    </source>
</evidence>
<proteinExistence type="predicted"/>